<dbReference type="EMBL" id="WIUZ02000001">
    <property type="protein sequence ID" value="KAF9793304.1"/>
    <property type="molecule type" value="Genomic_DNA"/>
</dbReference>
<accession>A0A9P6LDA8</accession>
<organism evidence="2 3">
    <name type="scientific">Thelephora terrestris</name>
    <dbReference type="NCBI Taxonomy" id="56493"/>
    <lineage>
        <taxon>Eukaryota</taxon>
        <taxon>Fungi</taxon>
        <taxon>Dikarya</taxon>
        <taxon>Basidiomycota</taxon>
        <taxon>Agaricomycotina</taxon>
        <taxon>Agaricomycetes</taxon>
        <taxon>Thelephorales</taxon>
        <taxon>Thelephoraceae</taxon>
        <taxon>Thelephora</taxon>
    </lineage>
</organism>
<protein>
    <recommendedName>
        <fullName evidence="1">DUF7330 domain-containing protein</fullName>
    </recommendedName>
</protein>
<dbReference type="Pfam" id="PF24016">
    <property type="entry name" value="DUF7330"/>
    <property type="match status" value="1"/>
</dbReference>
<dbReference type="OrthoDB" id="3177929at2759"/>
<dbReference type="Proteomes" id="UP000736335">
    <property type="component" value="Unassembled WGS sequence"/>
</dbReference>
<reference evidence="2" key="1">
    <citation type="journal article" date="2020" name="Nat. Commun.">
        <title>Large-scale genome sequencing of mycorrhizal fungi provides insights into the early evolution of symbiotic traits.</title>
        <authorList>
            <person name="Miyauchi S."/>
            <person name="Kiss E."/>
            <person name="Kuo A."/>
            <person name="Drula E."/>
            <person name="Kohler A."/>
            <person name="Sanchez-Garcia M."/>
            <person name="Morin E."/>
            <person name="Andreopoulos B."/>
            <person name="Barry K.W."/>
            <person name="Bonito G."/>
            <person name="Buee M."/>
            <person name="Carver A."/>
            <person name="Chen C."/>
            <person name="Cichocki N."/>
            <person name="Clum A."/>
            <person name="Culley D."/>
            <person name="Crous P.W."/>
            <person name="Fauchery L."/>
            <person name="Girlanda M."/>
            <person name="Hayes R.D."/>
            <person name="Keri Z."/>
            <person name="LaButti K."/>
            <person name="Lipzen A."/>
            <person name="Lombard V."/>
            <person name="Magnuson J."/>
            <person name="Maillard F."/>
            <person name="Murat C."/>
            <person name="Nolan M."/>
            <person name="Ohm R.A."/>
            <person name="Pangilinan J."/>
            <person name="Pereira M.F."/>
            <person name="Perotto S."/>
            <person name="Peter M."/>
            <person name="Pfister S."/>
            <person name="Riley R."/>
            <person name="Sitrit Y."/>
            <person name="Stielow J.B."/>
            <person name="Szollosi G."/>
            <person name="Zifcakova L."/>
            <person name="Stursova M."/>
            <person name="Spatafora J.W."/>
            <person name="Tedersoo L."/>
            <person name="Vaario L.M."/>
            <person name="Yamada A."/>
            <person name="Yan M."/>
            <person name="Wang P."/>
            <person name="Xu J."/>
            <person name="Bruns T."/>
            <person name="Baldrian P."/>
            <person name="Vilgalys R."/>
            <person name="Dunand C."/>
            <person name="Henrissat B."/>
            <person name="Grigoriev I.V."/>
            <person name="Hibbett D."/>
            <person name="Nagy L.G."/>
            <person name="Martin F.M."/>
        </authorList>
    </citation>
    <scope>NUCLEOTIDE SEQUENCE</scope>
    <source>
        <strain evidence="2">UH-Tt-Lm1</strain>
    </source>
</reference>
<feature type="domain" description="DUF7330" evidence="1">
    <location>
        <begin position="109"/>
        <end position="186"/>
    </location>
</feature>
<keyword evidence="3" id="KW-1185">Reference proteome</keyword>
<dbReference type="InterPro" id="IPR055754">
    <property type="entry name" value="DUF7330"/>
</dbReference>
<name>A0A9P6LDA8_9AGAM</name>
<evidence type="ECO:0000313" key="3">
    <source>
        <dbReference type="Proteomes" id="UP000736335"/>
    </source>
</evidence>
<evidence type="ECO:0000313" key="2">
    <source>
        <dbReference type="EMBL" id="KAF9793304.1"/>
    </source>
</evidence>
<evidence type="ECO:0000259" key="1">
    <source>
        <dbReference type="Pfam" id="PF24016"/>
    </source>
</evidence>
<proteinExistence type="predicted"/>
<reference evidence="2" key="2">
    <citation type="submission" date="2020-11" db="EMBL/GenBank/DDBJ databases">
        <authorList>
            <consortium name="DOE Joint Genome Institute"/>
            <person name="Kuo A."/>
            <person name="Miyauchi S."/>
            <person name="Kiss E."/>
            <person name="Drula E."/>
            <person name="Kohler A."/>
            <person name="Sanchez-Garcia M."/>
            <person name="Andreopoulos B."/>
            <person name="Barry K.W."/>
            <person name="Bonito G."/>
            <person name="Buee M."/>
            <person name="Carver A."/>
            <person name="Chen C."/>
            <person name="Cichocki N."/>
            <person name="Clum A."/>
            <person name="Culley D."/>
            <person name="Crous P.W."/>
            <person name="Fauchery L."/>
            <person name="Girlanda M."/>
            <person name="Hayes R."/>
            <person name="Keri Z."/>
            <person name="Labutti K."/>
            <person name="Lipzen A."/>
            <person name="Lombard V."/>
            <person name="Magnuson J."/>
            <person name="Maillard F."/>
            <person name="Morin E."/>
            <person name="Murat C."/>
            <person name="Nolan M."/>
            <person name="Ohm R."/>
            <person name="Pangilinan J."/>
            <person name="Pereira M."/>
            <person name="Perotto S."/>
            <person name="Peter M."/>
            <person name="Riley R."/>
            <person name="Sitrit Y."/>
            <person name="Stielow B."/>
            <person name="Szollosi G."/>
            <person name="Zifcakova L."/>
            <person name="Stursova M."/>
            <person name="Spatafora J.W."/>
            <person name="Tedersoo L."/>
            <person name="Vaario L.-M."/>
            <person name="Yamada A."/>
            <person name="Yan M."/>
            <person name="Wang P."/>
            <person name="Xu J."/>
            <person name="Bruns T."/>
            <person name="Baldrian P."/>
            <person name="Vilgalys R."/>
            <person name="Henrissat B."/>
            <person name="Grigoriev I.V."/>
            <person name="Hibbett D."/>
            <person name="Nagy L.G."/>
            <person name="Martin F.M."/>
        </authorList>
    </citation>
    <scope>NUCLEOTIDE SEQUENCE</scope>
    <source>
        <strain evidence="2">UH-Tt-Lm1</strain>
    </source>
</reference>
<comment type="caution">
    <text evidence="2">The sequence shown here is derived from an EMBL/GenBank/DDBJ whole genome shotgun (WGS) entry which is preliminary data.</text>
</comment>
<sequence length="281" mass="31035">MANPEKAQWHNRLVVSTRLGTKANSCPRIKYPSHGDSELPLCTILSTLSKPCTVMPRSASRLSAPSYSALSETSSTNSSLSNASTGPHKVKYHGTGEDWDMAIENEKGVDVSLVLPQHRARTQPLDYRMNMHVSSEGDMKVKVCRPMTSHRCAFYLQVTSASSSDVTVWLPSDFDGTIHLQSKHGSGSRPRLCISPGFSNHILKNTNLYLDGQESRNESGDGFTGGLDLVDITTSGNVHLKMWDVRTSAPEVKSKETLVKFFGLTKKKPTNHLNWDFLLED</sequence>
<gene>
    <name evidence="2" type="ORF">BJ322DRAFT_1103713</name>
</gene>
<dbReference type="AlphaFoldDB" id="A0A9P6LDA8"/>